<comment type="caution">
    <text evidence="5">The sequence shown here is derived from an EMBL/GenBank/DDBJ whole genome shotgun (WGS) entry which is preliminary data.</text>
</comment>
<dbReference type="GO" id="GO:1990904">
    <property type="term" value="C:ribonucleoprotein complex"/>
    <property type="evidence" value="ECO:0007669"/>
    <property type="project" value="UniProtKB-KW"/>
</dbReference>
<evidence type="ECO:0000313" key="6">
    <source>
        <dbReference type="Proteomes" id="UP000218238"/>
    </source>
</evidence>
<name>A0A2A2TL90_9CYAN</name>
<dbReference type="PANTHER" id="PTHR10724">
    <property type="entry name" value="30S RIBOSOMAL PROTEIN S1"/>
    <property type="match status" value="1"/>
</dbReference>
<dbReference type="PANTHER" id="PTHR10724:SF7">
    <property type="entry name" value="SMALL RIBOSOMAL SUBUNIT PROTEIN BS1C"/>
    <property type="match status" value="1"/>
</dbReference>
<comment type="similarity">
    <text evidence="1">Belongs to the bacterial ribosomal protein bS1 family.</text>
</comment>
<keyword evidence="2 5" id="KW-0689">Ribosomal protein</keyword>
<accession>A0A2A2TL90</accession>
<dbReference type="GO" id="GO:0005840">
    <property type="term" value="C:ribosome"/>
    <property type="evidence" value="ECO:0007669"/>
    <property type="project" value="UniProtKB-KW"/>
</dbReference>
<keyword evidence="6" id="KW-1185">Reference proteome</keyword>
<gene>
    <name evidence="5" type="ORF">CK510_08370</name>
</gene>
<dbReference type="CDD" id="cd04465">
    <property type="entry name" value="S1_RPS1_repeat_ec2_hs2"/>
    <property type="match status" value="1"/>
</dbReference>
<dbReference type="GO" id="GO:0006412">
    <property type="term" value="P:translation"/>
    <property type="evidence" value="ECO:0007669"/>
    <property type="project" value="TreeGrafter"/>
</dbReference>
<organism evidence="5 6">
    <name type="scientific">Brunnivagina elsteri CCALA 953</name>
    <dbReference type="NCBI Taxonomy" id="987040"/>
    <lineage>
        <taxon>Bacteria</taxon>
        <taxon>Bacillati</taxon>
        <taxon>Cyanobacteriota</taxon>
        <taxon>Cyanophyceae</taxon>
        <taxon>Nostocales</taxon>
        <taxon>Calotrichaceae</taxon>
        <taxon>Brunnivagina</taxon>
    </lineage>
</organism>
<dbReference type="PROSITE" id="PS50126">
    <property type="entry name" value="S1"/>
    <property type="match status" value="3"/>
</dbReference>
<protein>
    <submittedName>
        <fullName evidence="5">30S ribosomal protein S1</fullName>
    </submittedName>
</protein>
<dbReference type="InterPro" id="IPR003029">
    <property type="entry name" value="S1_domain"/>
</dbReference>
<dbReference type="CDD" id="cd05687">
    <property type="entry name" value="S1_RPS1_repeat_ec1_hs1"/>
    <property type="match status" value="1"/>
</dbReference>
<dbReference type="Pfam" id="PF00575">
    <property type="entry name" value="S1"/>
    <property type="match status" value="3"/>
</dbReference>
<dbReference type="InterPro" id="IPR012340">
    <property type="entry name" value="NA-bd_OB-fold"/>
</dbReference>
<keyword evidence="3" id="KW-0687">Ribonucleoprotein</keyword>
<sequence length="300" mass="33507">MDSEAKLSQKADSSFTMDDFAKALEKHDYQFQKGQVVKGKVFQIDHDGAFVDIGGKASAFLPRDEASLRTVTNLSEILPLHEPLEFVIIREQDAEGQVTLSRRQLEIRHIWERLAQMQESSQTVKALVTGVNKGGVNIEVFGLRGFIPRSHLIERDNLEALKGQTLTTAFLEVDSNNKRLILSQRMAARSANFSMLAIGQLIEGKVTGIKPFGVFVDLNGISALLHIKQVTQKFIDNLEKVFQMNQQIKAVIIDIDEGKGRVALSTRILENFPGELLENMEEVMTSAEARAERAKNKTAE</sequence>
<evidence type="ECO:0000313" key="5">
    <source>
        <dbReference type="EMBL" id="PAX58075.1"/>
    </source>
</evidence>
<feature type="domain" description="S1 motif" evidence="4">
    <location>
        <begin position="199"/>
        <end position="267"/>
    </location>
</feature>
<dbReference type="InterPro" id="IPR035104">
    <property type="entry name" value="Ribosomal_protein_S1-like"/>
</dbReference>
<dbReference type="SMART" id="SM00316">
    <property type="entry name" value="S1"/>
    <property type="match status" value="3"/>
</dbReference>
<dbReference type="AlphaFoldDB" id="A0A2A2TL90"/>
<evidence type="ECO:0000259" key="4">
    <source>
        <dbReference type="PROSITE" id="PS50126"/>
    </source>
</evidence>
<feature type="domain" description="S1 motif" evidence="4">
    <location>
        <begin position="121"/>
        <end position="185"/>
    </location>
</feature>
<evidence type="ECO:0000256" key="2">
    <source>
        <dbReference type="ARBA" id="ARBA00022980"/>
    </source>
</evidence>
<evidence type="ECO:0000256" key="3">
    <source>
        <dbReference type="ARBA" id="ARBA00023274"/>
    </source>
</evidence>
<dbReference type="GO" id="GO:0003729">
    <property type="term" value="F:mRNA binding"/>
    <property type="evidence" value="ECO:0007669"/>
    <property type="project" value="TreeGrafter"/>
</dbReference>
<proteinExistence type="inferred from homology"/>
<dbReference type="InterPro" id="IPR050437">
    <property type="entry name" value="Ribos_protein_bS1-like"/>
</dbReference>
<dbReference type="Gene3D" id="2.40.50.140">
    <property type="entry name" value="Nucleic acid-binding proteins"/>
    <property type="match status" value="3"/>
</dbReference>
<dbReference type="EMBL" id="NTFS01000064">
    <property type="protein sequence ID" value="PAX58075.1"/>
    <property type="molecule type" value="Genomic_DNA"/>
</dbReference>
<dbReference type="RefSeq" id="WP_095721266.1">
    <property type="nucleotide sequence ID" value="NZ_NTFS01000064.1"/>
</dbReference>
<dbReference type="SUPFAM" id="SSF50249">
    <property type="entry name" value="Nucleic acid-binding proteins"/>
    <property type="match status" value="3"/>
</dbReference>
<reference evidence="5 6" key="1">
    <citation type="submission" date="2017-08" db="EMBL/GenBank/DDBJ databases">
        <title>Draft genome sequence of filamentous cyanobacterium Calothrix elsteri CCALA 953.</title>
        <authorList>
            <person name="Gagunashvili A.N."/>
            <person name="Elster J."/>
            <person name="Andresson O.S."/>
        </authorList>
    </citation>
    <scope>NUCLEOTIDE SEQUENCE [LARGE SCALE GENOMIC DNA]</scope>
    <source>
        <strain evidence="5 6">CCALA 953</strain>
    </source>
</reference>
<dbReference type="OrthoDB" id="9804077at2"/>
<dbReference type="Proteomes" id="UP000218238">
    <property type="component" value="Unassembled WGS sequence"/>
</dbReference>
<feature type="domain" description="S1 motif" evidence="4">
    <location>
        <begin position="34"/>
        <end position="103"/>
    </location>
</feature>
<dbReference type="GO" id="GO:0003735">
    <property type="term" value="F:structural constituent of ribosome"/>
    <property type="evidence" value="ECO:0007669"/>
    <property type="project" value="TreeGrafter"/>
</dbReference>
<dbReference type="PRINTS" id="PR00681">
    <property type="entry name" value="RIBOSOMALS1"/>
</dbReference>
<evidence type="ECO:0000256" key="1">
    <source>
        <dbReference type="ARBA" id="ARBA00006767"/>
    </source>
</evidence>